<protein>
    <submittedName>
        <fullName evidence="1">Uncharacterized protein</fullName>
    </submittedName>
</protein>
<accession>A0A655XBN0</accession>
<dbReference type="EMBL" id="CWQY01000002">
    <property type="protein sequence ID" value="CSC08358.1"/>
    <property type="molecule type" value="Genomic_DNA"/>
</dbReference>
<evidence type="ECO:0000313" key="1">
    <source>
        <dbReference type="EMBL" id="CSC08358.1"/>
    </source>
</evidence>
<name>A0A655XBN0_VIBCL</name>
<evidence type="ECO:0000313" key="2">
    <source>
        <dbReference type="Proteomes" id="UP000041770"/>
    </source>
</evidence>
<gene>
    <name evidence="1" type="ORF">ERS013200_00526</name>
</gene>
<dbReference type="Proteomes" id="UP000041770">
    <property type="component" value="Unassembled WGS sequence"/>
</dbReference>
<proteinExistence type="predicted"/>
<reference evidence="1 2" key="1">
    <citation type="submission" date="2015-07" db="EMBL/GenBank/DDBJ databases">
        <authorList>
            <consortium name="Pathogen Informatics"/>
        </authorList>
    </citation>
    <scope>NUCLEOTIDE SEQUENCE [LARGE SCALE GENOMIC DNA]</scope>
    <source>
        <strain evidence="1 2">A316</strain>
    </source>
</reference>
<organism evidence="1 2">
    <name type="scientific">Vibrio cholerae</name>
    <dbReference type="NCBI Taxonomy" id="666"/>
    <lineage>
        <taxon>Bacteria</taxon>
        <taxon>Pseudomonadati</taxon>
        <taxon>Pseudomonadota</taxon>
        <taxon>Gammaproteobacteria</taxon>
        <taxon>Vibrionales</taxon>
        <taxon>Vibrionaceae</taxon>
        <taxon>Vibrio</taxon>
    </lineage>
</organism>
<sequence>MEQSSLECRFAGPNASRMEIFRAHQKAAHLGSAQRQTPNYKRQLDAHAHLRNSKTGLAQTQAECVAAILQPHNDDEAANAG</sequence>
<dbReference type="AlphaFoldDB" id="A0A655XBN0"/>